<evidence type="ECO:0000256" key="1">
    <source>
        <dbReference type="ARBA" id="ARBA00006964"/>
    </source>
</evidence>
<reference evidence="2" key="1">
    <citation type="submission" date="2019-08" db="EMBL/GenBank/DDBJ databases">
        <authorList>
            <person name="Kucharzyk K."/>
            <person name="Murdoch R.W."/>
            <person name="Higgins S."/>
            <person name="Loffler F."/>
        </authorList>
    </citation>
    <scope>NUCLEOTIDE SEQUENCE</scope>
</reference>
<proteinExistence type="inferred from homology"/>
<dbReference type="AlphaFoldDB" id="A0A645BFP0"/>
<dbReference type="SUPFAM" id="SSF102705">
    <property type="entry name" value="NIF3 (NGG1p interacting factor 3)-like"/>
    <property type="match status" value="1"/>
</dbReference>
<name>A0A645BFP0_9ZZZZ</name>
<accession>A0A645BFP0</accession>
<dbReference type="Pfam" id="PF01784">
    <property type="entry name" value="DUF34_NIF3"/>
    <property type="match status" value="1"/>
</dbReference>
<dbReference type="EMBL" id="VSSQ01019849">
    <property type="protein sequence ID" value="MPM64255.1"/>
    <property type="molecule type" value="Genomic_DNA"/>
</dbReference>
<dbReference type="InterPro" id="IPR002678">
    <property type="entry name" value="DUF34/NIF3"/>
</dbReference>
<dbReference type="Gene3D" id="3.40.1390.30">
    <property type="entry name" value="NIF3 (NGG1p interacting factor 3)-like"/>
    <property type="match status" value="1"/>
</dbReference>
<organism evidence="2">
    <name type="scientific">bioreactor metagenome</name>
    <dbReference type="NCBI Taxonomy" id="1076179"/>
    <lineage>
        <taxon>unclassified sequences</taxon>
        <taxon>metagenomes</taxon>
        <taxon>ecological metagenomes</taxon>
    </lineage>
</organism>
<dbReference type="InterPro" id="IPR036069">
    <property type="entry name" value="DUF34/NIF3_sf"/>
</dbReference>
<sequence length="281" mass="31764">MKISEIIARIKSYHKGVDRNGVPIDEETTRDKVLYGNADQVCTGIVTTCYASAEVIRKAAARGANLIIVHEALFWNHGDHTDWLADNKVFQAKKKLLDDTGIVVWRDHDYIHSGIPLEDGSYTDGIFYGFMQELGWQKYLIDEIARPMTYRFPKRQVSDIAKELITKNHLNGMRITGDPNAQVETVRIITHIIGPADNDTTQRLEMDGIDAVITLEITDFTVSEYIRDSAMLNKPRAAINMGHFNTEEPGMKYMVEYLPKVVGDIPVHFVQSGDAFSFITK</sequence>
<comment type="similarity">
    <text evidence="1">Belongs to the GTP cyclohydrolase I type 2/NIF3 family.</text>
</comment>
<gene>
    <name evidence="2" type="ORF">SDC9_111141</name>
</gene>
<comment type="caution">
    <text evidence="2">The sequence shown here is derived from an EMBL/GenBank/DDBJ whole genome shotgun (WGS) entry which is preliminary data.</text>
</comment>
<evidence type="ECO:0000313" key="2">
    <source>
        <dbReference type="EMBL" id="MPM64255.1"/>
    </source>
</evidence>
<protein>
    <recommendedName>
        <fullName evidence="3">GTP cyclohydrolase 1 type 2</fullName>
    </recommendedName>
</protein>
<evidence type="ECO:0008006" key="3">
    <source>
        <dbReference type="Google" id="ProtNLM"/>
    </source>
</evidence>